<dbReference type="FunFam" id="3.40.50.300:FF:000425">
    <property type="entry name" value="Probable ABC transporter, ATP-binding subunit"/>
    <property type="match status" value="1"/>
</dbReference>
<comment type="caution">
    <text evidence="5">The sequence shown here is derived from an EMBL/GenBank/DDBJ whole genome shotgun (WGS) entry which is preliminary data.</text>
</comment>
<protein>
    <submittedName>
        <fullName evidence="5">Iron(III) transport system ATP-binding protein</fullName>
    </submittedName>
</protein>
<evidence type="ECO:0000259" key="4">
    <source>
        <dbReference type="PROSITE" id="PS50893"/>
    </source>
</evidence>
<dbReference type="GO" id="GO:0005524">
    <property type="term" value="F:ATP binding"/>
    <property type="evidence" value="ECO:0007669"/>
    <property type="project" value="UniProtKB-KW"/>
</dbReference>
<keyword evidence="6" id="KW-1185">Reference proteome</keyword>
<dbReference type="PROSITE" id="PS00211">
    <property type="entry name" value="ABC_TRANSPORTER_1"/>
    <property type="match status" value="1"/>
</dbReference>
<organism evidence="5 6">
    <name type="scientific">Rhodovulum euryhalinum</name>
    <dbReference type="NCBI Taxonomy" id="35805"/>
    <lineage>
        <taxon>Bacteria</taxon>
        <taxon>Pseudomonadati</taxon>
        <taxon>Pseudomonadota</taxon>
        <taxon>Alphaproteobacteria</taxon>
        <taxon>Rhodobacterales</taxon>
        <taxon>Paracoccaceae</taxon>
        <taxon>Rhodovulum</taxon>
    </lineage>
</organism>
<dbReference type="SMART" id="SM00382">
    <property type="entry name" value="AAA"/>
    <property type="match status" value="1"/>
</dbReference>
<sequence>MADIKTEKLSLRFGGTAAVDGVDLAVPEATFFALLGPSGCGKTTLLRLIAGLERPDGGTIRLGGRPVAGAGLFVEPGERCLGMVFQSYALWPHMTVAGNVAFGLNRLSGPDRARRVAEALRSVGLEEFARRRPHELSGGQRQRVALARSLAVRPGLILLDEPLANLDAHLRQSMLAEFRRIHHQSGTTFVFVTHDQSEALSVAGLVGVMNRGRLEQVAPPDQVFRRPATPMVARFVGQGCTLPVEALSTSDGRVIVRLGPRNAEVPGVAGPGPAWLCLRPRDLRLAEGAGDIAARVIGLRFEGGDHVLSALPEGIDAADPLEVRSEMPVALGTLIGLSLKGGWVLPREGAARTVAAAPQPVGA</sequence>
<keyword evidence="2" id="KW-0547">Nucleotide-binding</keyword>
<dbReference type="Pfam" id="PF00005">
    <property type="entry name" value="ABC_tran"/>
    <property type="match status" value="1"/>
</dbReference>
<evidence type="ECO:0000256" key="2">
    <source>
        <dbReference type="ARBA" id="ARBA00022741"/>
    </source>
</evidence>
<dbReference type="EMBL" id="SLWW01000001">
    <property type="protein sequence ID" value="TCO74167.1"/>
    <property type="molecule type" value="Genomic_DNA"/>
</dbReference>
<dbReference type="Gene3D" id="3.40.50.300">
    <property type="entry name" value="P-loop containing nucleotide triphosphate hydrolases"/>
    <property type="match status" value="1"/>
</dbReference>
<dbReference type="OrthoDB" id="9802264at2"/>
<name>A0A4R2KNK9_9RHOB</name>
<gene>
    <name evidence="5" type="ORF">EV655_101328</name>
</gene>
<dbReference type="InterPro" id="IPR003439">
    <property type="entry name" value="ABC_transporter-like_ATP-bd"/>
</dbReference>
<dbReference type="GO" id="GO:0015697">
    <property type="term" value="P:quaternary ammonium group transport"/>
    <property type="evidence" value="ECO:0007669"/>
    <property type="project" value="UniProtKB-ARBA"/>
</dbReference>
<dbReference type="PROSITE" id="PS50893">
    <property type="entry name" value="ABC_TRANSPORTER_2"/>
    <property type="match status" value="1"/>
</dbReference>
<dbReference type="PANTHER" id="PTHR42781:SF4">
    <property type="entry name" value="SPERMIDINE_PUTRESCINE IMPORT ATP-BINDING PROTEIN POTA"/>
    <property type="match status" value="1"/>
</dbReference>
<dbReference type="InterPro" id="IPR027417">
    <property type="entry name" value="P-loop_NTPase"/>
</dbReference>
<evidence type="ECO:0000313" key="5">
    <source>
        <dbReference type="EMBL" id="TCO74167.1"/>
    </source>
</evidence>
<keyword evidence="1" id="KW-0813">Transport</keyword>
<proteinExistence type="predicted"/>
<keyword evidence="3 5" id="KW-0067">ATP-binding</keyword>
<evidence type="ECO:0000256" key="1">
    <source>
        <dbReference type="ARBA" id="ARBA00022448"/>
    </source>
</evidence>
<dbReference type="PANTHER" id="PTHR42781">
    <property type="entry name" value="SPERMIDINE/PUTRESCINE IMPORT ATP-BINDING PROTEIN POTA"/>
    <property type="match status" value="1"/>
</dbReference>
<dbReference type="InterPro" id="IPR050093">
    <property type="entry name" value="ABC_SmlMolc_Importer"/>
</dbReference>
<dbReference type="AlphaFoldDB" id="A0A4R2KNK9"/>
<dbReference type="InterPro" id="IPR003593">
    <property type="entry name" value="AAA+_ATPase"/>
</dbReference>
<reference evidence="5 6" key="1">
    <citation type="submission" date="2019-03" db="EMBL/GenBank/DDBJ databases">
        <title>Genomic Encyclopedia of Type Strains, Phase IV (KMG-IV): sequencing the most valuable type-strain genomes for metagenomic binning, comparative biology and taxonomic classification.</title>
        <authorList>
            <person name="Goeker M."/>
        </authorList>
    </citation>
    <scope>NUCLEOTIDE SEQUENCE [LARGE SCALE GENOMIC DNA]</scope>
    <source>
        <strain evidence="5 6">DSM 4868</strain>
    </source>
</reference>
<evidence type="ECO:0000313" key="6">
    <source>
        <dbReference type="Proteomes" id="UP000295142"/>
    </source>
</evidence>
<dbReference type="SUPFAM" id="SSF52540">
    <property type="entry name" value="P-loop containing nucleoside triphosphate hydrolases"/>
    <property type="match status" value="1"/>
</dbReference>
<evidence type="ECO:0000256" key="3">
    <source>
        <dbReference type="ARBA" id="ARBA00022840"/>
    </source>
</evidence>
<dbReference type="RefSeq" id="WP_132540763.1">
    <property type="nucleotide sequence ID" value="NZ_SLWW01000001.1"/>
</dbReference>
<accession>A0A4R2KNK9</accession>
<dbReference type="InterPro" id="IPR017871">
    <property type="entry name" value="ABC_transporter-like_CS"/>
</dbReference>
<dbReference type="GO" id="GO:0016887">
    <property type="term" value="F:ATP hydrolysis activity"/>
    <property type="evidence" value="ECO:0007669"/>
    <property type="project" value="InterPro"/>
</dbReference>
<feature type="domain" description="ABC transporter" evidence="4">
    <location>
        <begin position="4"/>
        <end position="236"/>
    </location>
</feature>
<dbReference type="Proteomes" id="UP000295142">
    <property type="component" value="Unassembled WGS sequence"/>
</dbReference>